<dbReference type="GO" id="GO:0006352">
    <property type="term" value="P:DNA-templated transcription initiation"/>
    <property type="evidence" value="ECO:0007669"/>
    <property type="project" value="InterPro"/>
</dbReference>
<dbReference type="NCBIfam" id="TIGR02937">
    <property type="entry name" value="sigma70-ECF"/>
    <property type="match status" value="1"/>
</dbReference>
<dbReference type="Gene3D" id="1.10.1740.10">
    <property type="match status" value="1"/>
</dbReference>
<comment type="caution">
    <text evidence="6">The sequence shown here is derived from an EMBL/GenBank/DDBJ whole genome shotgun (WGS) entry which is preliminary data.</text>
</comment>
<evidence type="ECO:0000256" key="4">
    <source>
        <dbReference type="ARBA" id="ARBA00023163"/>
    </source>
</evidence>
<dbReference type="InterPro" id="IPR014284">
    <property type="entry name" value="RNA_pol_sigma-70_dom"/>
</dbReference>
<sequence length="179" mass="20933">MIKEPSLDTLLKDSDKAFESLYCAYKDDFLAFAKTFSLKDEDITDIYQEAFLSFYENLLNGKIKEFTSSIKTYVFSIGKFKIYEYLRTNSKLKVIDTPINAEITIDDLSLDNEVLTEREQLVKTKFKKLGKQCQLILELFYFKGKTLKDIKDIENYDNTHVVKSQKSRCLRKLKQLVNA</sequence>
<dbReference type="Proteomes" id="UP000533900">
    <property type="component" value="Unassembled WGS sequence"/>
</dbReference>
<keyword evidence="4" id="KW-0804">Transcription</keyword>
<reference evidence="6" key="1">
    <citation type="submission" date="2020-08" db="EMBL/GenBank/DDBJ databases">
        <title>Winogradskyella ouciana sp. nov., isolated from the hadal seawater of the Mariana Trench.</title>
        <authorList>
            <person name="He X."/>
        </authorList>
    </citation>
    <scope>NUCLEOTIDE SEQUENCE [LARGE SCALE GENOMIC DNA]</scope>
    <source>
        <strain evidence="6">KCTC 52348</strain>
    </source>
</reference>
<protein>
    <submittedName>
        <fullName evidence="6">Sigma-70 family RNA polymerase sigma factor</fullName>
    </submittedName>
</protein>
<dbReference type="SUPFAM" id="SSF88659">
    <property type="entry name" value="Sigma3 and sigma4 domains of RNA polymerase sigma factors"/>
    <property type="match status" value="1"/>
</dbReference>
<dbReference type="InterPro" id="IPR007627">
    <property type="entry name" value="RNA_pol_sigma70_r2"/>
</dbReference>
<feature type="domain" description="RNA polymerase sigma-70 region 2" evidence="5">
    <location>
        <begin position="21"/>
        <end position="90"/>
    </location>
</feature>
<evidence type="ECO:0000256" key="2">
    <source>
        <dbReference type="ARBA" id="ARBA00023015"/>
    </source>
</evidence>
<dbReference type="PANTHER" id="PTHR43133:SF46">
    <property type="entry name" value="RNA POLYMERASE SIGMA-70 FACTOR ECF SUBFAMILY"/>
    <property type="match status" value="1"/>
</dbReference>
<accession>A0A842IQU8</accession>
<evidence type="ECO:0000256" key="3">
    <source>
        <dbReference type="ARBA" id="ARBA00023082"/>
    </source>
</evidence>
<proteinExistence type="inferred from homology"/>
<evidence type="ECO:0000259" key="5">
    <source>
        <dbReference type="Pfam" id="PF04542"/>
    </source>
</evidence>
<dbReference type="EMBL" id="JACLCP010000001">
    <property type="protein sequence ID" value="MBC2844163.1"/>
    <property type="molecule type" value="Genomic_DNA"/>
</dbReference>
<dbReference type="Pfam" id="PF04542">
    <property type="entry name" value="Sigma70_r2"/>
    <property type="match status" value="1"/>
</dbReference>
<keyword evidence="2" id="KW-0805">Transcription regulation</keyword>
<gene>
    <name evidence="6" type="ORF">H7F21_03590</name>
</gene>
<dbReference type="InterPro" id="IPR036388">
    <property type="entry name" value="WH-like_DNA-bd_sf"/>
</dbReference>
<dbReference type="PANTHER" id="PTHR43133">
    <property type="entry name" value="RNA POLYMERASE ECF-TYPE SIGMA FACTO"/>
    <property type="match status" value="1"/>
</dbReference>
<dbReference type="RefSeq" id="WP_185787851.1">
    <property type="nucleotide sequence ID" value="NZ_JACLCP010000001.1"/>
</dbReference>
<evidence type="ECO:0000313" key="7">
    <source>
        <dbReference type="Proteomes" id="UP000533900"/>
    </source>
</evidence>
<dbReference type="InterPro" id="IPR013324">
    <property type="entry name" value="RNA_pol_sigma_r3/r4-like"/>
</dbReference>
<keyword evidence="3" id="KW-0731">Sigma factor</keyword>
<dbReference type="SUPFAM" id="SSF88946">
    <property type="entry name" value="Sigma2 domain of RNA polymerase sigma factors"/>
    <property type="match status" value="1"/>
</dbReference>
<keyword evidence="7" id="KW-1185">Reference proteome</keyword>
<dbReference type="Gene3D" id="1.10.10.10">
    <property type="entry name" value="Winged helix-like DNA-binding domain superfamily/Winged helix DNA-binding domain"/>
    <property type="match status" value="1"/>
</dbReference>
<evidence type="ECO:0000256" key="1">
    <source>
        <dbReference type="ARBA" id="ARBA00010641"/>
    </source>
</evidence>
<comment type="similarity">
    <text evidence="1">Belongs to the sigma-70 factor family. ECF subfamily.</text>
</comment>
<organism evidence="6 7">
    <name type="scientific">Winogradskyella flava</name>
    <dbReference type="NCBI Taxonomy" id="1884876"/>
    <lineage>
        <taxon>Bacteria</taxon>
        <taxon>Pseudomonadati</taxon>
        <taxon>Bacteroidota</taxon>
        <taxon>Flavobacteriia</taxon>
        <taxon>Flavobacteriales</taxon>
        <taxon>Flavobacteriaceae</taxon>
        <taxon>Winogradskyella</taxon>
    </lineage>
</organism>
<evidence type="ECO:0000313" key="6">
    <source>
        <dbReference type="EMBL" id="MBC2844163.1"/>
    </source>
</evidence>
<name>A0A842IQU8_9FLAO</name>
<dbReference type="InterPro" id="IPR039425">
    <property type="entry name" value="RNA_pol_sigma-70-like"/>
</dbReference>
<dbReference type="InterPro" id="IPR013325">
    <property type="entry name" value="RNA_pol_sigma_r2"/>
</dbReference>
<dbReference type="GO" id="GO:0016987">
    <property type="term" value="F:sigma factor activity"/>
    <property type="evidence" value="ECO:0007669"/>
    <property type="project" value="UniProtKB-KW"/>
</dbReference>
<dbReference type="AlphaFoldDB" id="A0A842IQU8"/>